<evidence type="ECO:0000313" key="2">
    <source>
        <dbReference type="Proteomes" id="UP000683925"/>
    </source>
</evidence>
<keyword evidence="2" id="KW-1185">Reference proteome</keyword>
<name>A0A8S1TJD4_PAROT</name>
<reference evidence="1" key="1">
    <citation type="submission" date="2021-01" db="EMBL/GenBank/DDBJ databases">
        <authorList>
            <consortium name="Genoscope - CEA"/>
            <person name="William W."/>
        </authorList>
    </citation>
    <scope>NUCLEOTIDE SEQUENCE</scope>
</reference>
<organism evidence="1 2">
    <name type="scientific">Paramecium octaurelia</name>
    <dbReference type="NCBI Taxonomy" id="43137"/>
    <lineage>
        <taxon>Eukaryota</taxon>
        <taxon>Sar</taxon>
        <taxon>Alveolata</taxon>
        <taxon>Ciliophora</taxon>
        <taxon>Intramacronucleata</taxon>
        <taxon>Oligohymenophorea</taxon>
        <taxon>Peniculida</taxon>
        <taxon>Parameciidae</taxon>
        <taxon>Paramecium</taxon>
    </lineage>
</organism>
<sequence>MPRLIVKKNILNLITEAQLKIVFEQKFQRQQEQKVVFYWLQASIRFNQCKRTF</sequence>
<proteinExistence type="predicted"/>
<dbReference type="EMBL" id="CAJJDP010000026">
    <property type="protein sequence ID" value="CAD8151958.1"/>
    <property type="molecule type" value="Genomic_DNA"/>
</dbReference>
<dbReference type="AlphaFoldDB" id="A0A8S1TJD4"/>
<comment type="caution">
    <text evidence="1">The sequence shown here is derived from an EMBL/GenBank/DDBJ whole genome shotgun (WGS) entry which is preliminary data.</text>
</comment>
<accession>A0A8S1TJD4</accession>
<dbReference type="Proteomes" id="UP000683925">
    <property type="component" value="Unassembled WGS sequence"/>
</dbReference>
<evidence type="ECO:0000313" key="1">
    <source>
        <dbReference type="EMBL" id="CAD8151958.1"/>
    </source>
</evidence>
<gene>
    <name evidence="1" type="ORF">POCTA_138.1.T0260008</name>
</gene>
<protein>
    <submittedName>
        <fullName evidence="1">Uncharacterized protein</fullName>
    </submittedName>
</protein>